<evidence type="ECO:0000256" key="1">
    <source>
        <dbReference type="ARBA" id="ARBA00023015"/>
    </source>
</evidence>
<evidence type="ECO:0000313" key="6">
    <source>
        <dbReference type="Proteomes" id="UP000576792"/>
    </source>
</evidence>
<gene>
    <name evidence="5" type="ORF">BKA07_000611</name>
</gene>
<sequence>MKGTDLAAIADTGNTDVEASLVESFGRRIGDAMNWPPMAGRAAGVLMLSDAPLSMAALQEALDASKGSVSETTRLLIDNGVIERFKEPGQRQFVYRWRSDAWIGCLDHQFRATVQLLDFAESVQDEGRTLPDVQRRRIEQMEEYYRFMTDRLRGLLDEYSESVHSGEGSDSSTSVPGIRRS</sequence>
<evidence type="ECO:0000256" key="3">
    <source>
        <dbReference type="ARBA" id="ARBA00023163"/>
    </source>
</evidence>
<dbReference type="EMBL" id="JAATJN010000001">
    <property type="protein sequence ID" value="NJC55576.1"/>
    <property type="molecule type" value="Genomic_DNA"/>
</dbReference>
<evidence type="ECO:0000313" key="5">
    <source>
        <dbReference type="EMBL" id="NJC55576.1"/>
    </source>
</evidence>
<dbReference type="InterPro" id="IPR052362">
    <property type="entry name" value="HTH-GbsR_regulator"/>
</dbReference>
<reference evidence="5 6" key="1">
    <citation type="submission" date="2020-03" db="EMBL/GenBank/DDBJ databases">
        <title>Sequencing the genomes of 1000 actinobacteria strains.</title>
        <authorList>
            <person name="Klenk H.-P."/>
        </authorList>
    </citation>
    <scope>NUCLEOTIDE SEQUENCE [LARGE SCALE GENOMIC DNA]</scope>
    <source>
        <strain evidence="5 6">DSM 18964</strain>
    </source>
</reference>
<dbReference type="AlphaFoldDB" id="A0A846RUD0"/>
<evidence type="ECO:0000256" key="4">
    <source>
        <dbReference type="SAM" id="MobiDB-lite"/>
    </source>
</evidence>
<organism evidence="5 6">
    <name type="scientific">Brevibacterium marinum</name>
    <dbReference type="NCBI Taxonomy" id="418643"/>
    <lineage>
        <taxon>Bacteria</taxon>
        <taxon>Bacillati</taxon>
        <taxon>Actinomycetota</taxon>
        <taxon>Actinomycetes</taxon>
        <taxon>Micrococcales</taxon>
        <taxon>Brevibacteriaceae</taxon>
        <taxon>Brevibacterium</taxon>
    </lineage>
</organism>
<accession>A0A846RUD0</accession>
<dbReference type="Proteomes" id="UP000576792">
    <property type="component" value="Unassembled WGS sequence"/>
</dbReference>
<keyword evidence="3" id="KW-0804">Transcription</keyword>
<dbReference type="RefSeq" id="WP_167949596.1">
    <property type="nucleotide sequence ID" value="NZ_BAAAPQ010000026.1"/>
</dbReference>
<dbReference type="InterPro" id="IPR036388">
    <property type="entry name" value="WH-like_DNA-bd_sf"/>
</dbReference>
<feature type="region of interest" description="Disordered" evidence="4">
    <location>
        <begin position="162"/>
        <end position="181"/>
    </location>
</feature>
<keyword evidence="6" id="KW-1185">Reference proteome</keyword>
<evidence type="ECO:0000256" key="2">
    <source>
        <dbReference type="ARBA" id="ARBA00023125"/>
    </source>
</evidence>
<proteinExistence type="predicted"/>
<dbReference type="PANTHER" id="PTHR38465:SF2">
    <property type="entry name" value="HTH-TYPE TRANSCRIPTIONAL REGULATOR MMPR5"/>
    <property type="match status" value="1"/>
</dbReference>
<dbReference type="SUPFAM" id="SSF46785">
    <property type="entry name" value="Winged helix' DNA-binding domain"/>
    <property type="match status" value="1"/>
</dbReference>
<name>A0A846RUD0_9MICO</name>
<dbReference type="Gene3D" id="1.10.10.10">
    <property type="entry name" value="Winged helix-like DNA-binding domain superfamily/Winged helix DNA-binding domain"/>
    <property type="match status" value="1"/>
</dbReference>
<keyword evidence="1" id="KW-0805">Transcription regulation</keyword>
<dbReference type="PANTHER" id="PTHR38465">
    <property type="entry name" value="HTH-TYPE TRANSCRIPTIONAL REGULATOR MJ1563-RELATED"/>
    <property type="match status" value="1"/>
</dbReference>
<keyword evidence="2 5" id="KW-0238">DNA-binding</keyword>
<protein>
    <submittedName>
        <fullName evidence="5">DNA-binding transcriptional regulator GbsR (MarR family)</fullName>
    </submittedName>
</protein>
<comment type="caution">
    <text evidence="5">The sequence shown here is derived from an EMBL/GenBank/DDBJ whole genome shotgun (WGS) entry which is preliminary data.</text>
</comment>
<dbReference type="InterPro" id="IPR036390">
    <property type="entry name" value="WH_DNA-bd_sf"/>
</dbReference>
<dbReference type="GO" id="GO:0003677">
    <property type="term" value="F:DNA binding"/>
    <property type="evidence" value="ECO:0007669"/>
    <property type="project" value="UniProtKB-KW"/>
</dbReference>